<organism evidence="1 2">
    <name type="scientific">Kutzneria buriramensis</name>
    <dbReference type="NCBI Taxonomy" id="1045776"/>
    <lineage>
        <taxon>Bacteria</taxon>
        <taxon>Bacillati</taxon>
        <taxon>Actinomycetota</taxon>
        <taxon>Actinomycetes</taxon>
        <taxon>Pseudonocardiales</taxon>
        <taxon>Pseudonocardiaceae</taxon>
        <taxon>Kutzneria</taxon>
    </lineage>
</organism>
<sequence>MTGSTGAPWWEADEHIRLTSDNVAEVVAWLEERLPAGARVVAGEPIEGVATNVGVTGLPPGPEGWRRCWNGDYFAISRESGQLYTRPPMFDELSA</sequence>
<dbReference type="Proteomes" id="UP000256269">
    <property type="component" value="Unassembled WGS sequence"/>
</dbReference>
<comment type="caution">
    <text evidence="1">The sequence shown here is derived from an EMBL/GenBank/DDBJ whole genome shotgun (WGS) entry which is preliminary data.</text>
</comment>
<name>A0A3E0G5N1_9PSEU</name>
<gene>
    <name evidence="1" type="ORF">BCF44_1364</name>
</gene>
<proteinExistence type="predicted"/>
<reference evidence="1 2" key="1">
    <citation type="submission" date="2018-08" db="EMBL/GenBank/DDBJ databases">
        <title>Genomic Encyclopedia of Archaeal and Bacterial Type Strains, Phase II (KMG-II): from individual species to whole genera.</title>
        <authorList>
            <person name="Goeker M."/>
        </authorList>
    </citation>
    <scope>NUCLEOTIDE SEQUENCE [LARGE SCALE GENOMIC DNA]</scope>
    <source>
        <strain evidence="1 2">DSM 45791</strain>
    </source>
</reference>
<keyword evidence="2" id="KW-1185">Reference proteome</keyword>
<dbReference type="EMBL" id="QUNO01000036">
    <property type="protein sequence ID" value="REH18249.1"/>
    <property type="molecule type" value="Genomic_DNA"/>
</dbReference>
<dbReference type="AlphaFoldDB" id="A0A3E0G5N1"/>
<accession>A0A3E0G5N1</accession>
<protein>
    <submittedName>
        <fullName evidence="1">Uncharacterized protein</fullName>
    </submittedName>
</protein>
<evidence type="ECO:0000313" key="1">
    <source>
        <dbReference type="EMBL" id="REH18249.1"/>
    </source>
</evidence>
<evidence type="ECO:0000313" key="2">
    <source>
        <dbReference type="Proteomes" id="UP000256269"/>
    </source>
</evidence>
<dbReference type="RefSeq" id="WP_116182110.1">
    <property type="nucleotide sequence ID" value="NZ_CP144379.1"/>
</dbReference>